<evidence type="ECO:0000313" key="2">
    <source>
        <dbReference type="EnsemblMetazoa" id="G4195.15:cds"/>
    </source>
</evidence>
<organism evidence="2 3">
    <name type="scientific">Magallana gigas</name>
    <name type="common">Pacific oyster</name>
    <name type="synonym">Crassostrea gigas</name>
    <dbReference type="NCBI Taxonomy" id="29159"/>
    <lineage>
        <taxon>Eukaryota</taxon>
        <taxon>Metazoa</taxon>
        <taxon>Spiralia</taxon>
        <taxon>Lophotrochozoa</taxon>
        <taxon>Mollusca</taxon>
        <taxon>Bivalvia</taxon>
        <taxon>Autobranchia</taxon>
        <taxon>Pteriomorphia</taxon>
        <taxon>Ostreida</taxon>
        <taxon>Ostreoidea</taxon>
        <taxon>Ostreidae</taxon>
        <taxon>Magallana</taxon>
    </lineage>
</organism>
<evidence type="ECO:0000259" key="1">
    <source>
        <dbReference type="Pfam" id="PF13842"/>
    </source>
</evidence>
<name>A0A8W8N197_MAGGI</name>
<dbReference type="Pfam" id="PF13842">
    <property type="entry name" value="zf-Tnp_2"/>
    <property type="match status" value="1"/>
</dbReference>
<keyword evidence="3" id="KW-1185">Reference proteome</keyword>
<evidence type="ECO:0000313" key="3">
    <source>
        <dbReference type="Proteomes" id="UP000005408"/>
    </source>
</evidence>
<dbReference type="Proteomes" id="UP000005408">
    <property type="component" value="Unassembled WGS sequence"/>
</dbReference>
<dbReference type="EnsemblMetazoa" id="G4195.15">
    <property type="protein sequence ID" value="G4195.15:cds"/>
    <property type="gene ID" value="G4195"/>
</dbReference>
<feature type="domain" description="PiggyBac transposable element-derived protein 4 C-terminal zinc-finger" evidence="1">
    <location>
        <begin position="27"/>
        <end position="81"/>
    </location>
</feature>
<reference evidence="2" key="1">
    <citation type="submission" date="2022-08" db="UniProtKB">
        <authorList>
            <consortium name="EnsemblMetazoa"/>
        </authorList>
    </citation>
    <scope>IDENTIFICATION</scope>
    <source>
        <strain evidence="2">05x7-T-G4-1.051#20</strain>
    </source>
</reference>
<dbReference type="InterPro" id="IPR032718">
    <property type="entry name" value="PGBD4_Znf_C"/>
</dbReference>
<protein>
    <recommendedName>
        <fullName evidence="1">PiggyBac transposable element-derived protein 4 C-terminal zinc-finger domain-containing protein</fullName>
    </recommendedName>
</protein>
<dbReference type="AlphaFoldDB" id="A0A8W8N197"/>
<proteinExistence type="predicted"/>
<sequence>MENFRMTISPVAAKTFPREFLDYFSDHNLIYNEGRKQKSCWNCKLGGVKYESGNMIITRYHCQKCNIPLCRGSRECHTAHHWRRDHPIYRDFPTNIVVVPCHMKGNLRLVSDDPIGTPPDYLGEEHEMAGFRDEFAKHKIVSLTGNKKRLCLICKITRRRTSGGCRVSARHKCGLCDHHRLIRCHGQTSSTAYPTFTIPRAPAPGHTLAYYEDRKERYCVFCKKHKIKTRSGWHPKSLFRCRECDVCLCSGKQGNRNCFLLHSHYPQLS</sequence>
<accession>A0A8W8N197</accession>